<dbReference type="RefSeq" id="XP_025416648.1">
    <property type="nucleotide sequence ID" value="XM_025560863.1"/>
</dbReference>
<name>A0A8B8G0V1_9HEMI</name>
<sequence>MSSYARRGLALTSTNNENPTKNIKNTLITSRKKNALKVLTNTVQSTKKSGSNGLKQLKVLPMINFETGDKCKSVLKDNSYNEEVNHFECTTFEKDSLPDNMTCNIDMLSDFFSTKNDVENDWFLEDYNNIMINEINNTFDNFGNDQEYYFPTLPIMDFPEFIFA</sequence>
<evidence type="ECO:0000313" key="4">
    <source>
        <dbReference type="RefSeq" id="XP_025416648.1"/>
    </source>
</evidence>
<dbReference type="OrthoDB" id="6617882at2759"/>
<reference evidence="3 4" key="1">
    <citation type="submission" date="2025-04" db="UniProtKB">
        <authorList>
            <consortium name="RefSeq"/>
        </authorList>
    </citation>
    <scope>IDENTIFICATION</scope>
    <source>
        <tissue evidence="3 4">Whole body</tissue>
    </source>
</reference>
<dbReference type="Proteomes" id="UP000694846">
    <property type="component" value="Unplaced"/>
</dbReference>
<feature type="region of interest" description="Disordered" evidence="1">
    <location>
        <begin position="1"/>
        <end position="22"/>
    </location>
</feature>
<evidence type="ECO:0000313" key="3">
    <source>
        <dbReference type="RefSeq" id="XP_025416647.1"/>
    </source>
</evidence>
<dbReference type="RefSeq" id="XP_025416647.1">
    <property type="nucleotide sequence ID" value="XM_025560862.1"/>
</dbReference>
<protein>
    <submittedName>
        <fullName evidence="3 4">Uncharacterized protein LOC112687888</fullName>
    </submittedName>
</protein>
<dbReference type="AlphaFoldDB" id="A0A8B8G0V1"/>
<evidence type="ECO:0000256" key="1">
    <source>
        <dbReference type="SAM" id="MobiDB-lite"/>
    </source>
</evidence>
<keyword evidence="2" id="KW-1185">Reference proteome</keyword>
<organism evidence="2 3">
    <name type="scientific">Sipha flava</name>
    <name type="common">yellow sugarcane aphid</name>
    <dbReference type="NCBI Taxonomy" id="143950"/>
    <lineage>
        <taxon>Eukaryota</taxon>
        <taxon>Metazoa</taxon>
        <taxon>Ecdysozoa</taxon>
        <taxon>Arthropoda</taxon>
        <taxon>Hexapoda</taxon>
        <taxon>Insecta</taxon>
        <taxon>Pterygota</taxon>
        <taxon>Neoptera</taxon>
        <taxon>Paraneoptera</taxon>
        <taxon>Hemiptera</taxon>
        <taxon>Sternorrhyncha</taxon>
        <taxon>Aphidomorpha</taxon>
        <taxon>Aphidoidea</taxon>
        <taxon>Aphididae</taxon>
        <taxon>Sipha</taxon>
    </lineage>
</organism>
<gene>
    <name evidence="3 4" type="primary">LOC112687888</name>
</gene>
<feature type="compositionally biased region" description="Polar residues" evidence="1">
    <location>
        <begin position="11"/>
        <end position="22"/>
    </location>
</feature>
<accession>A0A8B8G0V1</accession>
<proteinExistence type="predicted"/>
<dbReference type="GeneID" id="112687888"/>
<evidence type="ECO:0000313" key="2">
    <source>
        <dbReference type="Proteomes" id="UP000694846"/>
    </source>
</evidence>